<keyword evidence="7" id="KW-0406">Ion transport</keyword>
<dbReference type="InterPro" id="IPR011662">
    <property type="entry name" value="Secretin/TonB_short_N"/>
</dbReference>
<evidence type="ECO:0000256" key="9">
    <source>
        <dbReference type="ARBA" id="ARBA00023136"/>
    </source>
</evidence>
<evidence type="ECO:0000256" key="2">
    <source>
        <dbReference type="ARBA" id="ARBA00022448"/>
    </source>
</evidence>
<evidence type="ECO:0000313" key="15">
    <source>
        <dbReference type="EMBL" id="GFE79657.1"/>
    </source>
</evidence>
<evidence type="ECO:0000256" key="11">
    <source>
        <dbReference type="PROSITE-ProRule" id="PRU01360"/>
    </source>
</evidence>
<evidence type="ECO:0000256" key="4">
    <source>
        <dbReference type="ARBA" id="ARBA00022496"/>
    </source>
</evidence>
<dbReference type="InterPro" id="IPR039426">
    <property type="entry name" value="TonB-dep_rcpt-like"/>
</dbReference>
<dbReference type="GO" id="GO:0009279">
    <property type="term" value="C:cell outer membrane"/>
    <property type="evidence" value="ECO:0007669"/>
    <property type="project" value="UniProtKB-SubCell"/>
</dbReference>
<keyword evidence="16" id="KW-1185">Reference proteome</keyword>
<dbReference type="CDD" id="cd01347">
    <property type="entry name" value="ligand_gated_channel"/>
    <property type="match status" value="1"/>
</dbReference>
<keyword evidence="5 11" id="KW-0812">Transmembrane</keyword>
<dbReference type="Pfam" id="PF07715">
    <property type="entry name" value="Plug"/>
    <property type="match status" value="1"/>
</dbReference>
<keyword evidence="10 11" id="KW-0998">Cell outer membrane</keyword>
<dbReference type="Gene3D" id="2.40.170.20">
    <property type="entry name" value="TonB-dependent receptor, beta-barrel domain"/>
    <property type="match status" value="1"/>
</dbReference>
<protein>
    <submittedName>
        <fullName evidence="15">TonB-dependent receptor</fullName>
    </submittedName>
</protein>
<evidence type="ECO:0000256" key="3">
    <source>
        <dbReference type="ARBA" id="ARBA00022452"/>
    </source>
</evidence>
<dbReference type="PROSITE" id="PS52016">
    <property type="entry name" value="TONB_DEPENDENT_REC_3"/>
    <property type="match status" value="1"/>
</dbReference>
<keyword evidence="2 11" id="KW-0813">Transport</keyword>
<dbReference type="Pfam" id="PF07660">
    <property type="entry name" value="STN"/>
    <property type="match status" value="1"/>
</dbReference>
<feature type="region of interest" description="Disordered" evidence="13">
    <location>
        <begin position="106"/>
        <end position="134"/>
    </location>
</feature>
<dbReference type="AlphaFoldDB" id="A0A829Y8M7"/>
<dbReference type="InterPro" id="IPR000531">
    <property type="entry name" value="Beta-barrel_TonB"/>
</dbReference>
<comment type="caution">
    <text evidence="15">The sequence shown here is derived from an EMBL/GenBank/DDBJ whole genome shotgun (WGS) entry which is preliminary data.</text>
</comment>
<evidence type="ECO:0000256" key="13">
    <source>
        <dbReference type="SAM" id="MobiDB-lite"/>
    </source>
</evidence>
<keyword evidence="15" id="KW-0675">Receptor</keyword>
<dbReference type="Gene3D" id="3.55.50.30">
    <property type="match status" value="1"/>
</dbReference>
<keyword evidence="8 12" id="KW-0798">TonB box</keyword>
<accession>A0A829Y8M7</accession>
<keyword evidence="6" id="KW-0408">Iron</keyword>
<dbReference type="PANTHER" id="PTHR32552">
    <property type="entry name" value="FERRICHROME IRON RECEPTOR-RELATED"/>
    <property type="match status" value="1"/>
</dbReference>
<organism evidence="15 16">
    <name type="scientific">Steroidobacter agaridevorans</name>
    <dbReference type="NCBI Taxonomy" id="2695856"/>
    <lineage>
        <taxon>Bacteria</taxon>
        <taxon>Pseudomonadati</taxon>
        <taxon>Pseudomonadota</taxon>
        <taxon>Gammaproteobacteria</taxon>
        <taxon>Steroidobacterales</taxon>
        <taxon>Steroidobacteraceae</taxon>
        <taxon>Steroidobacter</taxon>
    </lineage>
</organism>
<dbReference type="Proteomes" id="UP000445000">
    <property type="component" value="Unassembled WGS sequence"/>
</dbReference>
<dbReference type="PANTHER" id="PTHR32552:SF81">
    <property type="entry name" value="TONB-DEPENDENT OUTER MEMBRANE RECEPTOR"/>
    <property type="match status" value="1"/>
</dbReference>
<dbReference type="InterPro" id="IPR012910">
    <property type="entry name" value="Plug_dom"/>
</dbReference>
<evidence type="ECO:0000259" key="14">
    <source>
        <dbReference type="SMART" id="SM00965"/>
    </source>
</evidence>
<reference evidence="16" key="1">
    <citation type="submission" date="2020-01" db="EMBL/GenBank/DDBJ databases">
        <title>'Steroidobacter agaridevorans' sp. nov., agar-degrading bacteria isolated from rhizosphere soils.</title>
        <authorList>
            <person name="Ikenaga M."/>
            <person name="Kataoka M."/>
            <person name="Murouchi A."/>
            <person name="Katsuragi S."/>
            <person name="Sakai M."/>
        </authorList>
    </citation>
    <scope>NUCLEOTIDE SEQUENCE [LARGE SCALE GENOMIC DNA]</scope>
    <source>
        <strain evidence="16">YU21-B</strain>
    </source>
</reference>
<dbReference type="EMBL" id="BLJN01000002">
    <property type="protein sequence ID" value="GFE79657.1"/>
    <property type="molecule type" value="Genomic_DNA"/>
</dbReference>
<dbReference type="SMART" id="SM00965">
    <property type="entry name" value="STN"/>
    <property type="match status" value="1"/>
</dbReference>
<keyword evidence="4" id="KW-0410">Iron transport</keyword>
<keyword evidence="3 11" id="KW-1134">Transmembrane beta strand</keyword>
<evidence type="ECO:0000256" key="1">
    <source>
        <dbReference type="ARBA" id="ARBA00004571"/>
    </source>
</evidence>
<sequence length="838" mass="91753">MVIGASLALAVVTADAQVSSQQPVALAIKSQILRDALNDWARQTGFQLIIPSSEAANRLIAPTVTGNLTPSAALARLLEGTSLTYELLNERIVVIRDNSKMQKISTEYSEAKPEPTRIAQATTPRRAAASADRQRDVEEVVVTAQKRSERLQDVPISIAVLDGDVVEKASVTRVNDMSKLVPNMAFESAYGSSMDNRLTIRGITGNVRNAGFESGVSVYVDGVYAGRPSAQNLNLMDIERVEVLRGPQGTLFGKNTIAGVINVVTKKPGDEVEGKVVANIGNYNKVNLSGNLSGPLIDQKLYMGGSVYSNNRDGYVENFYGGDDLGDENNYGGNLKLRYLASDSVEVNFRADYLKDDNLFLYPEPFDGTSTMGDGIVYSPGIRTVNIDGIPNEQREVYGMALTVDYDMEALTFTSISAYNSSEFTHSEDNDDSPLDSLLVDGWHELSKFASQEFRLASPTTGKFDYLVGAYFFWQSVVSDVPFRTGPAYPFGGAGLAVVYSDIESTGGALFAHTNYHVTDQLTLTAGLRYTLDRKKVNDYHATAFGPFDGLFDFSSFRDKREDSDVSPMVSLSYAFSEDATGYIKAARGFKSGGWNTDYVVGGPDGTPPPASALDFDPEYATTYEIGFKSSLLDRRVTMNIAAFYTDYEDLQVQSRVFDTTTNLYLYEFNNAATSTIQGIEVEGLVQFTDSFSLRGGVGYTDAVYESFKGASEVNGVAIDYDDNRLPHAPKWNSSLMLTYERPIGEDMTLTASIDHSFKDSFFTDAANDPDLEVDSRSTIGARVGLATSNSWEVFLWGDNLTDKDYFVTKQKGTGNVLRVTWGMPRTYGVQFGYSFGK</sequence>
<feature type="domain" description="Secretin/TonB short N-terminal" evidence="14">
    <location>
        <begin position="46"/>
        <end position="98"/>
    </location>
</feature>
<evidence type="ECO:0000313" key="16">
    <source>
        <dbReference type="Proteomes" id="UP000445000"/>
    </source>
</evidence>
<comment type="subcellular location">
    <subcellularLocation>
        <location evidence="1 11">Cell outer membrane</location>
        <topology evidence="1 11">Multi-pass membrane protein</topology>
    </subcellularLocation>
</comment>
<dbReference type="SUPFAM" id="SSF56935">
    <property type="entry name" value="Porins"/>
    <property type="match status" value="1"/>
</dbReference>
<dbReference type="GO" id="GO:0006826">
    <property type="term" value="P:iron ion transport"/>
    <property type="evidence" value="ECO:0007669"/>
    <property type="project" value="UniProtKB-KW"/>
</dbReference>
<dbReference type="Pfam" id="PF00593">
    <property type="entry name" value="TonB_dep_Rec_b-barrel"/>
    <property type="match status" value="1"/>
</dbReference>
<evidence type="ECO:0000256" key="12">
    <source>
        <dbReference type="RuleBase" id="RU003357"/>
    </source>
</evidence>
<dbReference type="InterPro" id="IPR036942">
    <property type="entry name" value="Beta-barrel_TonB_sf"/>
</dbReference>
<gene>
    <name evidence="15" type="ORF">GCM10011487_16570</name>
</gene>
<evidence type="ECO:0000256" key="7">
    <source>
        <dbReference type="ARBA" id="ARBA00023065"/>
    </source>
</evidence>
<name>A0A829Y8M7_9GAMM</name>
<evidence type="ECO:0000256" key="6">
    <source>
        <dbReference type="ARBA" id="ARBA00023004"/>
    </source>
</evidence>
<evidence type="ECO:0000256" key="10">
    <source>
        <dbReference type="ARBA" id="ARBA00023237"/>
    </source>
</evidence>
<evidence type="ECO:0000256" key="5">
    <source>
        <dbReference type="ARBA" id="ARBA00022692"/>
    </source>
</evidence>
<comment type="similarity">
    <text evidence="11 12">Belongs to the TonB-dependent receptor family.</text>
</comment>
<proteinExistence type="inferred from homology"/>
<evidence type="ECO:0000256" key="8">
    <source>
        <dbReference type="ARBA" id="ARBA00023077"/>
    </source>
</evidence>
<keyword evidence="9 11" id="KW-0472">Membrane</keyword>